<protein>
    <recommendedName>
        <fullName evidence="3">N-acetyltransferase domain-containing protein</fullName>
    </recommendedName>
</protein>
<dbReference type="Proteomes" id="UP000050417">
    <property type="component" value="Unassembled WGS sequence"/>
</dbReference>
<dbReference type="SUPFAM" id="SSF55729">
    <property type="entry name" value="Acyl-CoA N-acyltransferases (Nat)"/>
    <property type="match status" value="2"/>
</dbReference>
<evidence type="ECO:0000259" key="3">
    <source>
        <dbReference type="PROSITE" id="PS51186"/>
    </source>
</evidence>
<dbReference type="InterPro" id="IPR016181">
    <property type="entry name" value="Acyl_CoA_acyltransferase"/>
</dbReference>
<evidence type="ECO:0000313" key="5">
    <source>
        <dbReference type="Proteomes" id="UP000050417"/>
    </source>
</evidence>
<dbReference type="STRING" id="1134406.ADN00_05590"/>
<dbReference type="PANTHER" id="PTHR43877:SF2">
    <property type="entry name" value="AMINOALKYLPHOSPHONATE N-ACETYLTRANSFERASE-RELATED"/>
    <property type="match status" value="1"/>
</dbReference>
<dbReference type="InterPro" id="IPR050832">
    <property type="entry name" value="Bact_Acetyltransf"/>
</dbReference>
<evidence type="ECO:0000256" key="1">
    <source>
        <dbReference type="ARBA" id="ARBA00022679"/>
    </source>
</evidence>
<dbReference type="OrthoDB" id="159497at2"/>
<proteinExistence type="predicted"/>
<organism evidence="4 5">
    <name type="scientific">Ornatilinea apprima</name>
    <dbReference type="NCBI Taxonomy" id="1134406"/>
    <lineage>
        <taxon>Bacteria</taxon>
        <taxon>Bacillati</taxon>
        <taxon>Chloroflexota</taxon>
        <taxon>Anaerolineae</taxon>
        <taxon>Anaerolineales</taxon>
        <taxon>Anaerolineaceae</taxon>
        <taxon>Ornatilinea</taxon>
    </lineage>
</organism>
<dbReference type="Pfam" id="PF00583">
    <property type="entry name" value="Acetyltransf_1"/>
    <property type="match status" value="2"/>
</dbReference>
<comment type="caution">
    <text evidence="4">The sequence shown here is derived from an EMBL/GenBank/DDBJ whole genome shotgun (WGS) entry which is preliminary data.</text>
</comment>
<name>A0A0P6X9F8_9CHLR</name>
<keyword evidence="5" id="KW-1185">Reference proteome</keyword>
<feature type="domain" description="N-acetyltransferase" evidence="3">
    <location>
        <begin position="2"/>
        <end position="156"/>
    </location>
</feature>
<dbReference type="RefSeq" id="WP_075061986.1">
    <property type="nucleotide sequence ID" value="NZ_LGCL01000016.1"/>
</dbReference>
<dbReference type="GO" id="GO:0016747">
    <property type="term" value="F:acyltransferase activity, transferring groups other than amino-acyl groups"/>
    <property type="evidence" value="ECO:0007669"/>
    <property type="project" value="InterPro"/>
</dbReference>
<dbReference type="PANTHER" id="PTHR43877">
    <property type="entry name" value="AMINOALKYLPHOSPHONATE N-ACETYLTRANSFERASE-RELATED-RELATED"/>
    <property type="match status" value="1"/>
</dbReference>
<dbReference type="InterPro" id="IPR000182">
    <property type="entry name" value="GNAT_dom"/>
</dbReference>
<gene>
    <name evidence="4" type="ORF">ADN00_05590</name>
</gene>
<dbReference type="EMBL" id="LGCL01000016">
    <property type="protein sequence ID" value="KPL78716.1"/>
    <property type="molecule type" value="Genomic_DNA"/>
</dbReference>
<reference evidence="4 5" key="1">
    <citation type="submission" date="2015-07" db="EMBL/GenBank/DDBJ databases">
        <title>Genome sequence of Ornatilinea apprima DSM 23815.</title>
        <authorList>
            <person name="Hemp J."/>
            <person name="Ward L.M."/>
            <person name="Pace L.A."/>
            <person name="Fischer W.W."/>
        </authorList>
    </citation>
    <scope>NUCLEOTIDE SEQUENCE [LARGE SCALE GENOMIC DNA]</scope>
    <source>
        <strain evidence="4 5">P3M-1</strain>
    </source>
</reference>
<keyword evidence="1" id="KW-0808">Transferase</keyword>
<accession>A0A0P6X9F8</accession>
<evidence type="ECO:0000313" key="4">
    <source>
        <dbReference type="EMBL" id="KPL78716.1"/>
    </source>
</evidence>
<keyword evidence="2" id="KW-0012">Acyltransferase</keyword>
<sequence>MLQIRPCTEADIPALLNLIDAANQVDQAGWYYTTADLAEALQKDQPIPPDQRIHLLYHGDQLAGYYRLDAEDTLEGVKVLCFGCVHPAFRRQGLGARLLEQAAHTAQAAAPRGAKILFQVPARRNVPGIYALCEKSGLQMARQFSVLKRDTRQPIPPCQTKLSAQLNAFDPAHDGADLLAAFDQCFPGHSYKPEILDKEWRKTRENLGYWWVARDPTGLLTGFCLAGVEKEAEEEPIGLIDYLGVLPAARRQGLGRCLLYTAMHYLQMIGLPAIKLATEVDNLRALSLYYEAGFETWREARLYQKRL</sequence>
<dbReference type="PROSITE" id="PS51186">
    <property type="entry name" value="GNAT"/>
    <property type="match status" value="2"/>
</dbReference>
<dbReference type="Gene3D" id="3.40.630.30">
    <property type="match status" value="1"/>
</dbReference>
<dbReference type="CDD" id="cd04301">
    <property type="entry name" value="NAT_SF"/>
    <property type="match status" value="2"/>
</dbReference>
<feature type="domain" description="N-acetyltransferase" evidence="3">
    <location>
        <begin position="164"/>
        <end position="307"/>
    </location>
</feature>
<evidence type="ECO:0000256" key="2">
    <source>
        <dbReference type="ARBA" id="ARBA00023315"/>
    </source>
</evidence>
<dbReference type="AlphaFoldDB" id="A0A0P6X9F8"/>